<gene>
    <name evidence="2" type="ORF">CSSPTR1EN2_LOCUS16607</name>
</gene>
<evidence type="ECO:0000313" key="2">
    <source>
        <dbReference type="EMBL" id="CAK9222988.1"/>
    </source>
</evidence>
<keyword evidence="3" id="KW-1185">Reference proteome</keyword>
<protein>
    <submittedName>
        <fullName evidence="2">Uncharacterized protein</fullName>
    </submittedName>
</protein>
<sequence length="68" mass="7727">MILGTFESTAMESVNASEESSCELYFALSVREGQRRKRRRSCRLQDIEGSVSSTIQNPRSRQRTVRSG</sequence>
<name>A0ABP0UNI1_9BRYO</name>
<feature type="region of interest" description="Disordered" evidence="1">
    <location>
        <begin position="49"/>
        <end position="68"/>
    </location>
</feature>
<proteinExistence type="predicted"/>
<reference evidence="2" key="1">
    <citation type="submission" date="2024-02" db="EMBL/GenBank/DDBJ databases">
        <authorList>
            <consortium name="ELIXIR-Norway"/>
            <consortium name="Elixir Norway"/>
        </authorList>
    </citation>
    <scope>NUCLEOTIDE SEQUENCE</scope>
</reference>
<accession>A0ABP0UNI1</accession>
<evidence type="ECO:0000313" key="3">
    <source>
        <dbReference type="Proteomes" id="UP001497512"/>
    </source>
</evidence>
<dbReference type="Proteomes" id="UP001497512">
    <property type="component" value="Chromosome 4"/>
</dbReference>
<organism evidence="2 3">
    <name type="scientific">Sphagnum troendelagicum</name>
    <dbReference type="NCBI Taxonomy" id="128251"/>
    <lineage>
        <taxon>Eukaryota</taxon>
        <taxon>Viridiplantae</taxon>
        <taxon>Streptophyta</taxon>
        <taxon>Embryophyta</taxon>
        <taxon>Bryophyta</taxon>
        <taxon>Sphagnophytina</taxon>
        <taxon>Sphagnopsida</taxon>
        <taxon>Sphagnales</taxon>
        <taxon>Sphagnaceae</taxon>
        <taxon>Sphagnum</taxon>
    </lineage>
</organism>
<feature type="compositionally biased region" description="Polar residues" evidence="1">
    <location>
        <begin position="50"/>
        <end position="59"/>
    </location>
</feature>
<evidence type="ECO:0000256" key="1">
    <source>
        <dbReference type="SAM" id="MobiDB-lite"/>
    </source>
</evidence>
<dbReference type="EMBL" id="OZ019896">
    <property type="protein sequence ID" value="CAK9222988.1"/>
    <property type="molecule type" value="Genomic_DNA"/>
</dbReference>